<dbReference type="Proteomes" id="UP001500954">
    <property type="component" value="Unassembled WGS sequence"/>
</dbReference>
<dbReference type="Pfam" id="PF18962">
    <property type="entry name" value="Por_Secre_tail"/>
    <property type="match status" value="1"/>
</dbReference>
<evidence type="ECO:0000256" key="1">
    <source>
        <dbReference type="ARBA" id="ARBA00022729"/>
    </source>
</evidence>
<dbReference type="Gene3D" id="2.60.120.200">
    <property type="match status" value="1"/>
</dbReference>
<protein>
    <recommendedName>
        <fullName evidence="6">Secretion system C-terminal sorting domain-containing protein</fullName>
    </recommendedName>
</protein>
<dbReference type="InterPro" id="IPR011628">
    <property type="entry name" value="Cleaved_adhesin"/>
</dbReference>
<evidence type="ECO:0000259" key="3">
    <source>
        <dbReference type="Pfam" id="PF18962"/>
    </source>
</evidence>
<evidence type="ECO:0000259" key="2">
    <source>
        <dbReference type="Pfam" id="PF07675"/>
    </source>
</evidence>
<accession>A0ABP6YJ17</accession>
<dbReference type="EMBL" id="BAABCY010000096">
    <property type="protein sequence ID" value="GAA3583298.1"/>
    <property type="molecule type" value="Genomic_DNA"/>
</dbReference>
<dbReference type="Pfam" id="PF07675">
    <property type="entry name" value="Cleaved_Adhesin"/>
    <property type="match status" value="1"/>
</dbReference>
<gene>
    <name evidence="4" type="ORF">GCM10022395_34370</name>
</gene>
<evidence type="ECO:0000313" key="4">
    <source>
        <dbReference type="EMBL" id="GAA3583298.1"/>
    </source>
</evidence>
<feature type="domain" description="Secretion system C-terminal sorting" evidence="3">
    <location>
        <begin position="346"/>
        <end position="407"/>
    </location>
</feature>
<sequence length="409" mass="44781">MRFLITLSLVLLLKLDSIGQNSCAGSQTIGPGTTSVGTINGTAATLICDSKTAGTKAEWFAYTATTDGYANITTDLPVNSGLDTNMYIYSGTCGSLTCLASNDDITPANVSSKADFPIASGTTYYIVFDNRWSSSGFDFQITENTVSCSVTSPPVQENFSNMDTILACWNLIDSDLDSRKWFVQDFDLDENPGLDGNPCIVSRSWDATSSVNPDNWIISYSIDLSSYSTNDDLYLNWKARGFNSNFPNENYTVYVAEGNNTSDFLSSGVSFNEVIGQNGGAGETFVDRNLDISSLAGKIVYVAFRHHDMPSSQYELHIDDVQISTALLSVEEHDSNSFKQYYKDGYLTLKSDGHSISHLMLYNILGQSVLTKALSNPTEIVDISSLKDGIYISKVQINDTIKTSKFIKY</sequence>
<keyword evidence="5" id="KW-1185">Reference proteome</keyword>
<dbReference type="NCBIfam" id="NF038128">
    <property type="entry name" value="choice_anch_J"/>
    <property type="match status" value="1"/>
</dbReference>
<evidence type="ECO:0008006" key="6">
    <source>
        <dbReference type="Google" id="ProtNLM"/>
    </source>
</evidence>
<keyword evidence="1" id="KW-0732">Signal</keyword>
<name>A0ABP6YJ17_9FLAO</name>
<dbReference type="NCBIfam" id="TIGR04183">
    <property type="entry name" value="Por_Secre_tail"/>
    <property type="match status" value="1"/>
</dbReference>
<dbReference type="RefSeq" id="WP_345007662.1">
    <property type="nucleotide sequence ID" value="NZ_BAABCY010000096.1"/>
</dbReference>
<feature type="domain" description="Cleaved adhesin" evidence="2">
    <location>
        <begin position="157"/>
        <end position="323"/>
    </location>
</feature>
<proteinExistence type="predicted"/>
<organism evidence="4 5">
    <name type="scientific">Snuella lapsa</name>
    <dbReference type="NCBI Taxonomy" id="870481"/>
    <lineage>
        <taxon>Bacteria</taxon>
        <taxon>Pseudomonadati</taxon>
        <taxon>Bacteroidota</taxon>
        <taxon>Flavobacteriia</taxon>
        <taxon>Flavobacteriales</taxon>
        <taxon>Flavobacteriaceae</taxon>
        <taxon>Snuella</taxon>
    </lineage>
</organism>
<evidence type="ECO:0000313" key="5">
    <source>
        <dbReference type="Proteomes" id="UP001500954"/>
    </source>
</evidence>
<comment type="caution">
    <text evidence="4">The sequence shown here is derived from an EMBL/GenBank/DDBJ whole genome shotgun (WGS) entry which is preliminary data.</text>
</comment>
<reference evidence="5" key="1">
    <citation type="journal article" date="2019" name="Int. J. Syst. Evol. Microbiol.">
        <title>The Global Catalogue of Microorganisms (GCM) 10K type strain sequencing project: providing services to taxonomists for standard genome sequencing and annotation.</title>
        <authorList>
            <consortium name="The Broad Institute Genomics Platform"/>
            <consortium name="The Broad Institute Genome Sequencing Center for Infectious Disease"/>
            <person name="Wu L."/>
            <person name="Ma J."/>
        </authorList>
    </citation>
    <scope>NUCLEOTIDE SEQUENCE [LARGE SCALE GENOMIC DNA]</scope>
    <source>
        <strain evidence="5">JCM 17111</strain>
    </source>
</reference>
<dbReference type="InterPro" id="IPR026444">
    <property type="entry name" value="Secre_tail"/>
</dbReference>